<dbReference type="EMBL" id="KE148163">
    <property type="protein sequence ID" value="EPE03959.1"/>
    <property type="molecule type" value="Genomic_DNA"/>
</dbReference>
<evidence type="ECO:0000256" key="1">
    <source>
        <dbReference type="SAM" id="MobiDB-lite"/>
    </source>
</evidence>
<keyword evidence="3" id="KW-1185">Reference proteome</keyword>
<dbReference type="AlphaFoldDB" id="S3BRP7"/>
<organism evidence="2 3">
    <name type="scientific">Ophiostoma piceae (strain UAMH 11346)</name>
    <name type="common">Sap stain fungus</name>
    <dbReference type="NCBI Taxonomy" id="1262450"/>
    <lineage>
        <taxon>Eukaryota</taxon>
        <taxon>Fungi</taxon>
        <taxon>Dikarya</taxon>
        <taxon>Ascomycota</taxon>
        <taxon>Pezizomycotina</taxon>
        <taxon>Sordariomycetes</taxon>
        <taxon>Sordariomycetidae</taxon>
        <taxon>Ophiostomatales</taxon>
        <taxon>Ophiostomataceae</taxon>
        <taxon>Ophiostoma</taxon>
    </lineage>
</organism>
<protein>
    <submittedName>
        <fullName evidence="2">Uncharacterized protein</fullName>
    </submittedName>
</protein>
<dbReference type="HOGENOM" id="CLU_049751_1_0_1"/>
<dbReference type="VEuPathDB" id="FungiDB:F503_04807"/>
<dbReference type="Proteomes" id="UP000016923">
    <property type="component" value="Unassembled WGS sequence"/>
</dbReference>
<feature type="region of interest" description="Disordered" evidence="1">
    <location>
        <begin position="108"/>
        <end position="127"/>
    </location>
</feature>
<dbReference type="OrthoDB" id="5377226at2759"/>
<gene>
    <name evidence="2" type="ORF">F503_04807</name>
</gene>
<evidence type="ECO:0000313" key="2">
    <source>
        <dbReference type="EMBL" id="EPE03959.1"/>
    </source>
</evidence>
<sequence>MPSVAEESPIHDGTRANAQHGLSIPVKKRRWEDGRSSSDASGHSDDAVVSLILHDDNELLSHKLASAAATTPPFRTSLGGSTALLRSSPAPSQRKIIPVGSKRRRLSSCDSSISADGCRSKSAKDSSSSASTYVSSLMLPCHVCQRKPRRKSDLDSQADCEGCGQRACFVCLRECAGWAANGFRDDCGGQTPTEDASEHGLCHFGLSPHQSSRKPSSRPWSVSSRGHRRIICSRCCVERGQDGEVVCLGCMAS</sequence>
<accession>S3BRP7</accession>
<feature type="compositionally biased region" description="Basic and acidic residues" evidence="1">
    <location>
        <begin position="30"/>
        <end position="43"/>
    </location>
</feature>
<evidence type="ECO:0000313" key="3">
    <source>
        <dbReference type="Proteomes" id="UP000016923"/>
    </source>
</evidence>
<name>S3BRP7_OPHP1</name>
<feature type="region of interest" description="Disordered" evidence="1">
    <location>
        <begin position="1"/>
        <end position="43"/>
    </location>
</feature>
<proteinExistence type="predicted"/>
<dbReference type="eggNOG" id="ENOG502T2GE">
    <property type="taxonomic scope" value="Eukaryota"/>
</dbReference>
<reference evidence="2 3" key="1">
    <citation type="journal article" date="2013" name="BMC Genomics">
        <title>The genome and transcriptome of the pine saprophyte Ophiostoma piceae, and a comparison with the bark beetle-associated pine pathogen Grosmannia clavigera.</title>
        <authorList>
            <person name="Haridas S."/>
            <person name="Wang Y."/>
            <person name="Lim L."/>
            <person name="Massoumi Alamouti S."/>
            <person name="Jackman S."/>
            <person name="Docking R."/>
            <person name="Robertson G."/>
            <person name="Birol I."/>
            <person name="Bohlmann J."/>
            <person name="Breuil C."/>
        </authorList>
    </citation>
    <scope>NUCLEOTIDE SEQUENCE [LARGE SCALE GENOMIC DNA]</scope>
    <source>
        <strain evidence="2 3">UAMH 11346</strain>
    </source>
</reference>